<sequence length="150" mass="17458">MGFRGRGSHKKFTAKGRSRYIASVDEIIARNKELSEPETDRKSDEEGDSPNDPKESEESDESESESESEYEPLIEVYNPNKARTSIEKTGIVELSRREREELERQKFEREKMKLMAQGKLPKAKADLERLAKIRKQREEAMARKLEKLKL</sequence>
<dbReference type="InterPro" id="IPR039876">
    <property type="entry name" value="HAP28"/>
</dbReference>
<proteinExistence type="predicted"/>
<feature type="region of interest" description="Disordered" evidence="1">
    <location>
        <begin position="29"/>
        <end position="81"/>
    </location>
</feature>
<dbReference type="OrthoDB" id="361764at2759"/>
<gene>
    <name evidence="3" type="ORF">MACJ_000550</name>
</gene>
<feature type="domain" description="Casein kinase substrate phosphoprotein PP28" evidence="2">
    <location>
        <begin position="76"/>
        <end position="147"/>
    </location>
</feature>
<evidence type="ECO:0000313" key="4">
    <source>
        <dbReference type="Proteomes" id="UP000244803"/>
    </source>
</evidence>
<dbReference type="PANTHER" id="PTHR22055">
    <property type="entry name" value="28 KDA HEAT- AND ACID-STABLE PHOSPHOPROTEIN PDGF-ASSOCIATED PROTEIN"/>
    <property type="match status" value="1"/>
</dbReference>
<dbReference type="AlphaFoldDB" id="A0A976M4A6"/>
<organism evidence="3 4">
    <name type="scientific">Theileria orientalis</name>
    <dbReference type="NCBI Taxonomy" id="68886"/>
    <lineage>
        <taxon>Eukaryota</taxon>
        <taxon>Sar</taxon>
        <taxon>Alveolata</taxon>
        <taxon>Apicomplexa</taxon>
        <taxon>Aconoidasida</taxon>
        <taxon>Piroplasmida</taxon>
        <taxon>Theileriidae</taxon>
        <taxon>Theileria</taxon>
    </lineage>
</organism>
<feature type="compositionally biased region" description="Basic and acidic residues" evidence="1">
    <location>
        <begin position="29"/>
        <end position="44"/>
    </location>
</feature>
<reference evidence="3" key="1">
    <citation type="submission" date="2022-07" db="EMBL/GenBank/DDBJ databases">
        <title>Evaluation of T. orientalis genome assembly methods using nanopore sequencing and analysis of variation between genomes.</title>
        <authorList>
            <person name="Yam J."/>
            <person name="Micallef M.L."/>
            <person name="Liu M."/>
            <person name="Djordjevic S.P."/>
            <person name="Bogema D.R."/>
            <person name="Jenkins C."/>
        </authorList>
    </citation>
    <scope>NUCLEOTIDE SEQUENCE</scope>
    <source>
        <strain evidence="3">Fish Creek</strain>
    </source>
</reference>
<dbReference type="Pfam" id="PF10252">
    <property type="entry name" value="PP28"/>
    <property type="match status" value="1"/>
</dbReference>
<dbReference type="Proteomes" id="UP000244803">
    <property type="component" value="Chromosome 1"/>
</dbReference>
<dbReference type="InterPro" id="IPR019380">
    <property type="entry name" value="Casein_kinase_sb_PP28"/>
</dbReference>
<feature type="compositionally biased region" description="Acidic residues" evidence="1">
    <location>
        <begin position="57"/>
        <end position="72"/>
    </location>
</feature>
<evidence type="ECO:0000313" key="3">
    <source>
        <dbReference type="EMBL" id="UKJ88107.1"/>
    </source>
</evidence>
<protein>
    <recommendedName>
        <fullName evidence="2">Casein kinase substrate phosphoprotein PP28 domain-containing protein</fullName>
    </recommendedName>
</protein>
<dbReference type="EMBL" id="CP056065">
    <property type="protein sequence ID" value="UKJ88107.1"/>
    <property type="molecule type" value="Genomic_DNA"/>
</dbReference>
<name>A0A976M4A6_THEOR</name>
<evidence type="ECO:0000259" key="2">
    <source>
        <dbReference type="Pfam" id="PF10252"/>
    </source>
</evidence>
<evidence type="ECO:0000256" key="1">
    <source>
        <dbReference type="SAM" id="MobiDB-lite"/>
    </source>
</evidence>
<accession>A0A976M4A6</accession>